<dbReference type="Proteomes" id="UP000515349">
    <property type="component" value="Chromosome"/>
</dbReference>
<dbReference type="EMBL" id="JACEUX010000001">
    <property type="protein sequence ID" value="MBA5245788.1"/>
    <property type="molecule type" value="Genomic_DNA"/>
</dbReference>
<gene>
    <name evidence="3" type="ORF">H1R16_02000</name>
    <name evidence="2" type="ORF">H2507_01270</name>
</gene>
<keyword evidence="1" id="KW-0732">Signal</keyword>
<feature type="chain" id="PRO_5044656400" evidence="1">
    <location>
        <begin position="19"/>
        <end position="152"/>
    </location>
</feature>
<name>A0A7D7R6D4_9FLAO</name>
<dbReference type="AlphaFoldDB" id="A0A7D7R6D4"/>
<reference evidence="5" key="2">
    <citation type="submission" date="2020-07" db="EMBL/GenBank/DDBJ databases">
        <title>Flavobacterium sp. xlx-214.</title>
        <authorList>
            <person name="Yang C."/>
        </authorList>
    </citation>
    <scope>NUCLEOTIDE SEQUENCE [LARGE SCALE GENOMIC DNA]</scope>
    <source>
        <strain evidence="5">CX-624</strain>
    </source>
</reference>
<protein>
    <submittedName>
        <fullName evidence="3">Uncharacterized protein</fullName>
    </submittedName>
</protein>
<feature type="signal peptide" evidence="1">
    <location>
        <begin position="1"/>
        <end position="18"/>
    </location>
</feature>
<reference evidence="2" key="3">
    <citation type="submission" date="2020-07" db="EMBL/GenBank/DDBJ databases">
        <authorList>
            <person name="Yang C."/>
        </authorList>
    </citation>
    <scope>NUCLEOTIDE SEQUENCE</scope>
    <source>
        <strain evidence="2">Cx-624</strain>
    </source>
</reference>
<sequence length="152" mass="17186">MFRLFIAVTLLFAVSVHAQFSTMNKILDRTAERRSANKDLSKIKVDGKKFVLIKDFADHTERNFISISGDQLTFVEVFDDKATGQSSSNVFSGDVVRTTHNMISLRADKLEGERIGLPVTKTLQLVIRDKALYLKDIHTGDYWTEDTGSNKK</sequence>
<keyword evidence="5" id="KW-1185">Reference proteome</keyword>
<evidence type="ECO:0000313" key="4">
    <source>
        <dbReference type="Proteomes" id="UP000515349"/>
    </source>
</evidence>
<evidence type="ECO:0000313" key="2">
    <source>
        <dbReference type="EMBL" id="MBA5245788.1"/>
    </source>
</evidence>
<organism evidence="3 4">
    <name type="scientific">Marnyiella aurantia</name>
    <dbReference type="NCBI Taxonomy" id="2758037"/>
    <lineage>
        <taxon>Bacteria</taxon>
        <taxon>Pseudomonadati</taxon>
        <taxon>Bacteroidota</taxon>
        <taxon>Flavobacteriia</taxon>
        <taxon>Flavobacteriales</taxon>
        <taxon>Weeksellaceae</taxon>
        <taxon>Marnyiella</taxon>
    </lineage>
</organism>
<dbReference type="EMBL" id="CP059472">
    <property type="protein sequence ID" value="QMS98809.1"/>
    <property type="molecule type" value="Genomic_DNA"/>
</dbReference>
<evidence type="ECO:0000313" key="3">
    <source>
        <dbReference type="EMBL" id="QMS98809.1"/>
    </source>
</evidence>
<dbReference type="Proteomes" id="UP000539710">
    <property type="component" value="Unassembled WGS sequence"/>
</dbReference>
<evidence type="ECO:0000313" key="5">
    <source>
        <dbReference type="Proteomes" id="UP000539710"/>
    </source>
</evidence>
<dbReference type="RefSeq" id="WP_181885906.1">
    <property type="nucleotide sequence ID" value="NZ_CP059472.1"/>
</dbReference>
<accession>A0A7D7R6D4</accession>
<proteinExistence type="predicted"/>
<dbReference type="KEGG" id="cbau:H1R16_02000"/>
<reference evidence="3 4" key="1">
    <citation type="submission" date="2020-07" db="EMBL/GenBank/DDBJ databases">
        <title>Chryseobacterium sp.cx-624.</title>
        <authorList>
            <person name="Yang C."/>
        </authorList>
    </citation>
    <scope>NUCLEOTIDE SEQUENCE [LARGE SCALE GENOMIC DNA]</scope>
    <source>
        <strain evidence="4">cx-624</strain>
        <strain evidence="3">Cx-624</strain>
    </source>
</reference>
<evidence type="ECO:0000256" key="1">
    <source>
        <dbReference type="SAM" id="SignalP"/>
    </source>
</evidence>